<dbReference type="GO" id="GO:0009073">
    <property type="term" value="P:aromatic amino acid family biosynthetic process"/>
    <property type="evidence" value="ECO:0007669"/>
    <property type="project" value="UniProtKB-KW"/>
</dbReference>
<dbReference type="GO" id="GO:0009423">
    <property type="term" value="P:chorismate biosynthetic process"/>
    <property type="evidence" value="ECO:0007669"/>
    <property type="project" value="TreeGrafter"/>
</dbReference>
<accession>A0A9D7SXL1</accession>
<dbReference type="InterPro" id="IPR001986">
    <property type="entry name" value="Enolpyruvate_Tfrase_dom"/>
</dbReference>
<evidence type="ECO:0000256" key="4">
    <source>
        <dbReference type="ARBA" id="ARBA00022605"/>
    </source>
</evidence>
<dbReference type="Pfam" id="PF00275">
    <property type="entry name" value="EPSP_synthase"/>
    <property type="match status" value="2"/>
</dbReference>
<evidence type="ECO:0000256" key="3">
    <source>
        <dbReference type="ARBA" id="ARBA00012450"/>
    </source>
</evidence>
<evidence type="ECO:0000256" key="2">
    <source>
        <dbReference type="ARBA" id="ARBA00009948"/>
    </source>
</evidence>
<evidence type="ECO:0000256" key="8">
    <source>
        <dbReference type="ARBA" id="ARBA00044633"/>
    </source>
</evidence>
<keyword evidence="6" id="KW-0057">Aromatic amino acid biosynthesis</keyword>
<name>A0A9D7SXL1_9BACT</name>
<dbReference type="InterPro" id="IPR036968">
    <property type="entry name" value="Enolpyruvate_Tfrase_sf"/>
</dbReference>
<dbReference type="PANTHER" id="PTHR21090">
    <property type="entry name" value="AROM/DEHYDROQUINATE SYNTHASE"/>
    <property type="match status" value="1"/>
</dbReference>
<dbReference type="Proteomes" id="UP000808337">
    <property type="component" value="Unassembled WGS sequence"/>
</dbReference>
<evidence type="ECO:0000313" key="11">
    <source>
        <dbReference type="Proteomes" id="UP000808337"/>
    </source>
</evidence>
<comment type="catalytic activity">
    <reaction evidence="8">
        <text>3-phosphoshikimate + phosphoenolpyruvate = 5-O-(1-carboxyvinyl)-3-phosphoshikimate + phosphate</text>
        <dbReference type="Rhea" id="RHEA:21256"/>
        <dbReference type="ChEBI" id="CHEBI:43474"/>
        <dbReference type="ChEBI" id="CHEBI:57701"/>
        <dbReference type="ChEBI" id="CHEBI:58702"/>
        <dbReference type="ChEBI" id="CHEBI:145989"/>
        <dbReference type="EC" id="2.5.1.19"/>
    </reaction>
    <physiologicalReaction direction="left-to-right" evidence="8">
        <dbReference type="Rhea" id="RHEA:21257"/>
    </physiologicalReaction>
</comment>
<dbReference type="Gene3D" id="3.65.10.10">
    <property type="entry name" value="Enolpyruvate transferase domain"/>
    <property type="match status" value="3"/>
</dbReference>
<comment type="pathway">
    <text evidence="1">Metabolic intermediate biosynthesis; chorismate biosynthesis; chorismate from D-erythrose 4-phosphate and phosphoenolpyruvate: step 6/7.</text>
</comment>
<dbReference type="InterPro" id="IPR013792">
    <property type="entry name" value="RNA3'P_cycl/enolpyr_Trfase_a/b"/>
</dbReference>
<proteinExistence type="inferred from homology"/>
<keyword evidence="5" id="KW-0808">Transferase</keyword>
<dbReference type="GO" id="GO:0008652">
    <property type="term" value="P:amino acid biosynthetic process"/>
    <property type="evidence" value="ECO:0007669"/>
    <property type="project" value="UniProtKB-KW"/>
</dbReference>
<dbReference type="PIRSF" id="PIRSF000505">
    <property type="entry name" value="EPSPS"/>
    <property type="match status" value="1"/>
</dbReference>
<feature type="domain" description="Enolpyruvate transferase" evidence="9">
    <location>
        <begin position="13"/>
        <end position="59"/>
    </location>
</feature>
<sequence length="417" mass="46439">MSTIYRVSCAQPKLKGTIILEPSKSISNRVLIIQSLCKDPFTIHNLSKSDDTVVLQKMLSADGEKLYAGHAGSSYRFMTARSVLGNREIVLDASEQLRHRPIGTLVKALQTLGADITYINKEGFPPLRIKPASIGKDVHEVTLHAGMSSQYTSALLMIAPCLPEGLTIHLADDPVSLPYIKMTLAVMEWFGASHVWEGNTIKVKHSEYIAKDFTVEGDWSAASYFYSAVALAEKAEIRIEGVVEKSLQGDAVLKDIYHQFGVETIFIENGMMIKKIANHEKIKEFSYDFSSCPDIAQTVMVTMAGLGIKGKLSGLRTLRIKETDRITAMQTELTKVKTTLEVEEGTDLSCKLFGKARWKDKAKFNTYEDHRMAMCFTPLACIHPIVIRDAEVVSKSYPGFWKDMNTIGVTSERVKMK</sequence>
<evidence type="ECO:0000256" key="5">
    <source>
        <dbReference type="ARBA" id="ARBA00022679"/>
    </source>
</evidence>
<dbReference type="EMBL" id="JADKGY010000032">
    <property type="protein sequence ID" value="MBK9984962.1"/>
    <property type="molecule type" value="Genomic_DNA"/>
</dbReference>
<gene>
    <name evidence="10" type="ORF">IPP15_21795</name>
</gene>
<dbReference type="GO" id="GO:0003866">
    <property type="term" value="F:3-phosphoshikimate 1-carboxyvinyltransferase activity"/>
    <property type="evidence" value="ECO:0007669"/>
    <property type="project" value="UniProtKB-EC"/>
</dbReference>
<dbReference type="PANTHER" id="PTHR21090:SF5">
    <property type="entry name" value="PENTAFUNCTIONAL AROM POLYPEPTIDE"/>
    <property type="match status" value="1"/>
</dbReference>
<comment type="caution">
    <text evidence="10">The sequence shown here is derived from an EMBL/GenBank/DDBJ whole genome shotgun (WGS) entry which is preliminary data.</text>
</comment>
<evidence type="ECO:0000256" key="7">
    <source>
        <dbReference type="ARBA" id="ARBA00030046"/>
    </source>
</evidence>
<feature type="domain" description="Enolpyruvate transferase" evidence="9">
    <location>
        <begin position="62"/>
        <end position="404"/>
    </location>
</feature>
<dbReference type="InterPro" id="IPR006264">
    <property type="entry name" value="EPSP_synthase"/>
</dbReference>
<evidence type="ECO:0000259" key="9">
    <source>
        <dbReference type="Pfam" id="PF00275"/>
    </source>
</evidence>
<evidence type="ECO:0000313" key="10">
    <source>
        <dbReference type="EMBL" id="MBK9984962.1"/>
    </source>
</evidence>
<comment type="similarity">
    <text evidence="2">Belongs to the EPSP synthase family.</text>
</comment>
<dbReference type="AlphaFoldDB" id="A0A9D7SXL1"/>
<dbReference type="EC" id="2.5.1.19" evidence="3"/>
<dbReference type="SUPFAM" id="SSF55205">
    <property type="entry name" value="EPT/RTPC-like"/>
    <property type="match status" value="1"/>
</dbReference>
<reference evidence="10 11" key="1">
    <citation type="submission" date="2020-10" db="EMBL/GenBank/DDBJ databases">
        <title>Connecting structure to function with the recovery of over 1000 high-quality activated sludge metagenome-assembled genomes encoding full-length rRNA genes using long-read sequencing.</title>
        <authorList>
            <person name="Singleton C.M."/>
            <person name="Petriglieri F."/>
            <person name="Kristensen J.M."/>
            <person name="Kirkegaard R.H."/>
            <person name="Michaelsen T.Y."/>
            <person name="Andersen M.H."/>
            <person name="Karst S.M."/>
            <person name="Dueholm M.S."/>
            <person name="Nielsen P.H."/>
            <person name="Albertsen M."/>
        </authorList>
    </citation>
    <scope>NUCLEOTIDE SEQUENCE [LARGE SCALE GENOMIC DNA]</scope>
    <source>
        <strain evidence="10">Ribe_18-Q3-R11-54_MAXAC.273</strain>
    </source>
</reference>
<evidence type="ECO:0000256" key="1">
    <source>
        <dbReference type="ARBA" id="ARBA00004811"/>
    </source>
</evidence>
<keyword evidence="4" id="KW-0028">Amino-acid biosynthesis</keyword>
<organism evidence="10 11">
    <name type="scientific">Candidatus Opimibacter skivensis</name>
    <dbReference type="NCBI Taxonomy" id="2982028"/>
    <lineage>
        <taxon>Bacteria</taxon>
        <taxon>Pseudomonadati</taxon>
        <taxon>Bacteroidota</taxon>
        <taxon>Saprospiria</taxon>
        <taxon>Saprospirales</taxon>
        <taxon>Saprospiraceae</taxon>
        <taxon>Candidatus Opimibacter</taxon>
    </lineage>
</organism>
<evidence type="ECO:0000256" key="6">
    <source>
        <dbReference type="ARBA" id="ARBA00023141"/>
    </source>
</evidence>
<protein>
    <recommendedName>
        <fullName evidence="3">3-phosphoshikimate 1-carboxyvinyltransferase</fullName>
        <ecNumber evidence="3">2.5.1.19</ecNumber>
    </recommendedName>
    <alternativeName>
        <fullName evidence="7">5-enolpyruvylshikimate-3-phosphate synthase</fullName>
    </alternativeName>
</protein>